<gene>
    <name evidence="2" type="ORF">JK359_17055</name>
</gene>
<accession>A0A937EK92</accession>
<evidence type="ECO:0000313" key="2">
    <source>
        <dbReference type="EMBL" id="MBL1083656.1"/>
    </source>
</evidence>
<proteinExistence type="predicted"/>
<dbReference type="Gene3D" id="2.60.20.10">
    <property type="entry name" value="Crystallins"/>
    <property type="match status" value="1"/>
</dbReference>
<dbReference type="RefSeq" id="WP_201836396.1">
    <property type="nucleotide sequence ID" value="NZ_JAERRK010000007.1"/>
</dbReference>
<reference evidence="2" key="1">
    <citation type="submission" date="2021-01" db="EMBL/GenBank/DDBJ databases">
        <title>WGS of actinomycetes isolated from Thailand.</title>
        <authorList>
            <person name="Thawai C."/>
        </authorList>
    </citation>
    <scope>NUCLEOTIDE SEQUENCE</scope>
    <source>
        <strain evidence="2">RCU-197</strain>
    </source>
</reference>
<evidence type="ECO:0000313" key="3">
    <source>
        <dbReference type="Proteomes" id="UP000661858"/>
    </source>
</evidence>
<keyword evidence="3" id="KW-1185">Reference proteome</keyword>
<evidence type="ECO:0000256" key="1">
    <source>
        <dbReference type="SAM" id="SignalP"/>
    </source>
</evidence>
<name>A0A937EK92_9ACTN</name>
<protein>
    <recommendedName>
        <fullName evidence="4">Peptidase inhibitor family I36 protein</fullName>
    </recommendedName>
</protein>
<dbReference type="AlphaFoldDB" id="A0A937EK92"/>
<keyword evidence="1" id="KW-0732">Signal</keyword>
<sequence length="191" mass="20248">MRQKKVFAAALTVTAVLTVGLTAAGPASASSSASSSASASAPVEEGVTASFDGKRADLSKGWGAAKACGVWREGVRCFRTVGELDRKAAAVNTSRAKAGVRAACSTPLQLGEDNDLRGRVLKFYDRGYWQNLGGYGFNDKTSSYRTGACTAHLAEHNDGRGYWYPGNTGPSHYEPSMRSGWNDRVSSIKID</sequence>
<feature type="chain" id="PRO_5037207750" description="Peptidase inhibitor family I36 protein" evidence="1">
    <location>
        <begin position="30"/>
        <end position="191"/>
    </location>
</feature>
<dbReference type="EMBL" id="JAERRK010000007">
    <property type="protein sequence ID" value="MBL1083656.1"/>
    <property type="molecule type" value="Genomic_DNA"/>
</dbReference>
<dbReference type="Proteomes" id="UP000661858">
    <property type="component" value="Unassembled WGS sequence"/>
</dbReference>
<evidence type="ECO:0008006" key="4">
    <source>
        <dbReference type="Google" id="ProtNLM"/>
    </source>
</evidence>
<feature type="signal peptide" evidence="1">
    <location>
        <begin position="1"/>
        <end position="29"/>
    </location>
</feature>
<comment type="caution">
    <text evidence="2">The sequence shown here is derived from an EMBL/GenBank/DDBJ whole genome shotgun (WGS) entry which is preliminary data.</text>
</comment>
<organism evidence="2 3">
    <name type="scientific">Streptomyces actinomycinicus</name>
    <dbReference type="NCBI Taxonomy" id="1695166"/>
    <lineage>
        <taxon>Bacteria</taxon>
        <taxon>Bacillati</taxon>
        <taxon>Actinomycetota</taxon>
        <taxon>Actinomycetes</taxon>
        <taxon>Kitasatosporales</taxon>
        <taxon>Streptomycetaceae</taxon>
        <taxon>Streptomyces</taxon>
    </lineage>
</organism>